<feature type="compositionally biased region" description="Low complexity" evidence="2">
    <location>
        <begin position="125"/>
        <end position="149"/>
    </location>
</feature>
<keyword evidence="1" id="KW-0175">Coiled coil</keyword>
<feature type="compositionally biased region" description="Polar residues" evidence="2">
    <location>
        <begin position="302"/>
        <end position="321"/>
    </location>
</feature>
<gene>
    <name evidence="3" type="ORF">AAT19DRAFT_8665</name>
</gene>
<sequence length="852" mass="87922">MATVSQLKPPTATARRGAPTPRSLSHPSTSQHGLAAAAGEHGVAGRIGEPAKTTGVASGREGAATVLAAGSLANRAGRTEGTASISGAMKTARKPQRVLRSGGAESGGAGAAGPSTQQQPTTNLSSSSHLGVSSASTPLSTSTSSTALRPLPPNVAATPSRARRLITPTSSREAPDTFKEPPTPSTVRPRTRIVSSSSTSAGTSAQQAPSTLSRSLSKSTSSSTMLDSPRTVKPATRTLPKPPETTRKPSAPTAEEKGKKATLSGLGRPTAREPSATSATSSRRRSSTGGRSVSAASTTSVQQTPLRQSTRTPSSSLAVSQTAKRPPRPPAATTASTNRTLPASRRLGQAQSAIPVATASIAGGRTLRRPDSALSSTSSATLRKDPPSRPSSRTAAASEKAAVIRPRESLAASQTSRKSSWETVGSSARPSLSGRDEMSQRTGGADQTWETDRAGRAGATGANAFDDASYATPRKPSAAPAPGMILSPPSPDSSPTADLSTDDPNLSHFSHASFLSPLPSAPTDQSPTLSLPKPPPLPLARTLARTRSKPRESASLEDILRLGLLNSQMRRGSMLGPAGGGGDELELLLDEGSSRLMSEELASSIGAGDGDFGSEAPEGEKRAKKDSPLTPWRGRVVSLSGSMSARKASSPGAASGSGLLASPSAGSDAGQGGGKVLLLRQSTTEASDLRRQVASLLAEVEQLKRGQAGREVVREEAEGERERVKELRQELEAAREREDELRRDWEEERRAMEEDLAELAAAAVVSPTTSALAATPSPNDSALSPSLSAMNRSLALSLQLSDTLCAHRQTSTLYDAVQARAKMEREEVKGSLEALRVIAAGLRAWEGGLQVA</sequence>
<feature type="compositionally biased region" description="Polar residues" evidence="2">
    <location>
        <begin position="411"/>
        <end position="430"/>
    </location>
</feature>
<dbReference type="EMBL" id="LCTV02000001">
    <property type="protein sequence ID" value="PRQ77597.1"/>
    <property type="molecule type" value="Genomic_DNA"/>
</dbReference>
<evidence type="ECO:0000313" key="4">
    <source>
        <dbReference type="Proteomes" id="UP000239560"/>
    </source>
</evidence>
<feature type="compositionally biased region" description="Low complexity" evidence="2">
    <location>
        <begin position="648"/>
        <end position="668"/>
    </location>
</feature>
<feature type="compositionally biased region" description="Polar residues" evidence="2">
    <location>
        <begin position="114"/>
        <end position="124"/>
    </location>
</feature>
<dbReference type="Proteomes" id="UP000239560">
    <property type="component" value="Unassembled WGS sequence"/>
</dbReference>
<dbReference type="OrthoDB" id="2529650at2759"/>
<feature type="compositionally biased region" description="Low complexity" evidence="2">
    <location>
        <begin position="331"/>
        <end position="340"/>
    </location>
</feature>
<feature type="compositionally biased region" description="Low complexity" evidence="2">
    <location>
        <begin position="185"/>
        <end position="228"/>
    </location>
</feature>
<comment type="caution">
    <text evidence="3">The sequence shown here is derived from an EMBL/GenBank/DDBJ whole genome shotgun (WGS) entry which is preliminary data.</text>
</comment>
<feature type="compositionally biased region" description="Low complexity" evidence="2">
    <location>
        <begin position="372"/>
        <end position="381"/>
    </location>
</feature>
<feature type="region of interest" description="Disordered" evidence="2">
    <location>
        <begin position="1"/>
        <end position="554"/>
    </location>
</feature>
<feature type="compositionally biased region" description="Low complexity" evidence="2">
    <location>
        <begin position="275"/>
        <end position="301"/>
    </location>
</feature>
<evidence type="ECO:0000256" key="2">
    <source>
        <dbReference type="SAM" id="MobiDB-lite"/>
    </source>
</evidence>
<reference evidence="3 4" key="1">
    <citation type="journal article" date="2018" name="Elife">
        <title>Functional genomics of lipid metabolism in the oleaginous yeast Rhodosporidium toruloides.</title>
        <authorList>
            <person name="Coradetti S.T."/>
            <person name="Pinel D."/>
            <person name="Geiselman G."/>
            <person name="Ito M."/>
            <person name="Mondo S."/>
            <person name="Reilly M.C."/>
            <person name="Cheng Y.F."/>
            <person name="Bauer S."/>
            <person name="Grigoriev I."/>
            <person name="Gladden J.M."/>
            <person name="Simmons B.A."/>
            <person name="Brem R."/>
            <person name="Arkin A.P."/>
            <person name="Skerker J.M."/>
        </authorList>
    </citation>
    <scope>NUCLEOTIDE SEQUENCE [LARGE SCALE GENOMIC DNA]</scope>
    <source>
        <strain evidence="3 4">NBRC 0880</strain>
    </source>
</reference>
<accession>A0A2T0AHV2</accession>
<organism evidence="3 4">
    <name type="scientific">Rhodotorula toruloides</name>
    <name type="common">Yeast</name>
    <name type="synonym">Rhodosporidium toruloides</name>
    <dbReference type="NCBI Taxonomy" id="5286"/>
    <lineage>
        <taxon>Eukaryota</taxon>
        <taxon>Fungi</taxon>
        <taxon>Dikarya</taxon>
        <taxon>Basidiomycota</taxon>
        <taxon>Pucciniomycotina</taxon>
        <taxon>Microbotryomycetes</taxon>
        <taxon>Sporidiobolales</taxon>
        <taxon>Sporidiobolaceae</taxon>
        <taxon>Rhodotorula</taxon>
    </lineage>
</organism>
<feature type="compositionally biased region" description="Basic and acidic residues" evidence="2">
    <location>
        <begin position="618"/>
        <end position="627"/>
    </location>
</feature>
<dbReference type="AlphaFoldDB" id="A0A2T0AHV2"/>
<feature type="compositionally biased region" description="Polar residues" evidence="2">
    <location>
        <begin position="22"/>
        <end position="32"/>
    </location>
</feature>
<evidence type="ECO:0008006" key="5">
    <source>
        <dbReference type="Google" id="ProtNLM"/>
    </source>
</evidence>
<protein>
    <recommendedName>
        <fullName evidence="5">Proteophosphoglycan ppg4</fullName>
    </recommendedName>
</protein>
<proteinExistence type="predicted"/>
<name>A0A2T0AHV2_RHOTO</name>
<evidence type="ECO:0000256" key="1">
    <source>
        <dbReference type="SAM" id="Coils"/>
    </source>
</evidence>
<feature type="compositionally biased region" description="Low complexity" evidence="2">
    <location>
        <begin position="493"/>
        <end position="504"/>
    </location>
</feature>
<feature type="coiled-coil region" evidence="1">
    <location>
        <begin position="679"/>
        <end position="762"/>
    </location>
</feature>
<evidence type="ECO:0000313" key="3">
    <source>
        <dbReference type="EMBL" id="PRQ77597.1"/>
    </source>
</evidence>
<feature type="region of interest" description="Disordered" evidence="2">
    <location>
        <begin position="570"/>
        <end position="674"/>
    </location>
</feature>